<dbReference type="OrthoDB" id="2083169at2"/>
<reference evidence="3 4" key="1">
    <citation type="submission" date="2016-11" db="EMBL/GenBank/DDBJ databases">
        <authorList>
            <person name="Jaros S."/>
            <person name="Januszkiewicz K."/>
            <person name="Wedrychowicz H."/>
        </authorList>
    </citation>
    <scope>NUCLEOTIDE SEQUENCE [LARGE SCALE GENOMIC DNA]</scope>
    <source>
        <strain evidence="3 4">DSM 15212</strain>
    </source>
</reference>
<sequence>MDKLYGGNIANRQRKYKIKRYKAGNRKHNIYRKILAQILVSILVVLLIILFKSINTPITNNASSFISKILYAEFDYRESINKTKEYVSKIKDYTIKAMPVFNKSTRQLEMSRPIEGVVISSYGENNNPITDNKTFQRGIDIKAVNMKIVKAVDDGVVIMTGESENLGKFIKISHGDDIFSFYSNLERIYVKENERIIRGQRIGELGNLYNSYLHFELWIDNNLVDPQLYINYNTMSI</sequence>
<dbReference type="EMBL" id="FRAG01000010">
    <property type="protein sequence ID" value="SHJ82267.1"/>
    <property type="molecule type" value="Genomic_DNA"/>
</dbReference>
<dbReference type="RefSeq" id="WP_073147977.1">
    <property type="nucleotide sequence ID" value="NZ_FRAG01000010.1"/>
</dbReference>
<dbReference type="STRING" id="1121301.SAMN02745912_01222"/>
<keyword evidence="1" id="KW-1133">Transmembrane helix</keyword>
<dbReference type="GO" id="GO:0004222">
    <property type="term" value="F:metalloendopeptidase activity"/>
    <property type="evidence" value="ECO:0007669"/>
    <property type="project" value="TreeGrafter"/>
</dbReference>
<dbReference type="InterPro" id="IPR016047">
    <property type="entry name" value="M23ase_b-sheet_dom"/>
</dbReference>
<dbReference type="InterPro" id="IPR011055">
    <property type="entry name" value="Dup_hybrid_motif"/>
</dbReference>
<feature type="transmembrane region" description="Helical" evidence="1">
    <location>
        <begin position="30"/>
        <end position="51"/>
    </location>
</feature>
<dbReference type="CDD" id="cd12797">
    <property type="entry name" value="M23_peptidase"/>
    <property type="match status" value="1"/>
</dbReference>
<dbReference type="Gene3D" id="2.70.70.10">
    <property type="entry name" value="Glucose Permease (Domain IIA)"/>
    <property type="match status" value="1"/>
</dbReference>
<keyword evidence="1" id="KW-0812">Transmembrane</keyword>
<keyword evidence="1" id="KW-0472">Membrane</keyword>
<proteinExistence type="predicted"/>
<name>A0A1M6MFQ8_PARC5</name>
<dbReference type="AlphaFoldDB" id="A0A1M6MFQ8"/>
<evidence type="ECO:0000256" key="1">
    <source>
        <dbReference type="SAM" id="Phobius"/>
    </source>
</evidence>
<organism evidence="3 4">
    <name type="scientific">Paramaledivibacter caminithermalis (strain DSM 15212 / CIP 107654 / DViRD3)</name>
    <name type="common">Clostridium caminithermale</name>
    <dbReference type="NCBI Taxonomy" id="1121301"/>
    <lineage>
        <taxon>Bacteria</taxon>
        <taxon>Bacillati</taxon>
        <taxon>Bacillota</taxon>
        <taxon>Clostridia</taxon>
        <taxon>Peptostreptococcales</taxon>
        <taxon>Caminicellaceae</taxon>
        <taxon>Paramaledivibacter</taxon>
    </lineage>
</organism>
<feature type="domain" description="M23ase beta-sheet core" evidence="2">
    <location>
        <begin position="135"/>
        <end position="226"/>
    </location>
</feature>
<evidence type="ECO:0000259" key="2">
    <source>
        <dbReference type="Pfam" id="PF01551"/>
    </source>
</evidence>
<dbReference type="Proteomes" id="UP000184465">
    <property type="component" value="Unassembled WGS sequence"/>
</dbReference>
<dbReference type="PANTHER" id="PTHR21666:SF270">
    <property type="entry name" value="MUREIN HYDROLASE ACTIVATOR ENVC"/>
    <property type="match status" value="1"/>
</dbReference>
<dbReference type="InterPro" id="IPR050570">
    <property type="entry name" value="Cell_wall_metabolism_enzyme"/>
</dbReference>
<keyword evidence="3" id="KW-0378">Hydrolase</keyword>
<keyword evidence="4" id="KW-1185">Reference proteome</keyword>
<gene>
    <name evidence="3" type="ORF">SAMN02745912_01222</name>
</gene>
<dbReference type="SUPFAM" id="SSF51261">
    <property type="entry name" value="Duplicated hybrid motif"/>
    <property type="match status" value="1"/>
</dbReference>
<dbReference type="Pfam" id="PF01551">
    <property type="entry name" value="Peptidase_M23"/>
    <property type="match status" value="1"/>
</dbReference>
<evidence type="ECO:0000313" key="4">
    <source>
        <dbReference type="Proteomes" id="UP000184465"/>
    </source>
</evidence>
<accession>A0A1M6MFQ8</accession>
<dbReference type="PANTHER" id="PTHR21666">
    <property type="entry name" value="PEPTIDASE-RELATED"/>
    <property type="match status" value="1"/>
</dbReference>
<evidence type="ECO:0000313" key="3">
    <source>
        <dbReference type="EMBL" id="SHJ82267.1"/>
    </source>
</evidence>
<protein>
    <submittedName>
        <fullName evidence="3">Murein DD-endopeptidase MepM and murein hydrolase activator NlpD, contain LysM domain</fullName>
    </submittedName>
</protein>